<evidence type="ECO:0000256" key="2">
    <source>
        <dbReference type="SAM" id="Phobius"/>
    </source>
</evidence>
<keyword evidence="4" id="KW-1185">Reference proteome</keyword>
<accession>A0ABW2AC69</accession>
<sequence>MRATETMHRARAYFAGMAVLLGLLAVVAEPGQAPLLIGVALAASLLVVSAFHLLLPTAVTRADVGPHRARAPGVILTSTHPDAAGRPRPRAPGATPVALA</sequence>
<dbReference type="Proteomes" id="UP001596298">
    <property type="component" value="Unassembled WGS sequence"/>
</dbReference>
<evidence type="ECO:0000313" key="3">
    <source>
        <dbReference type="EMBL" id="MFC6704397.1"/>
    </source>
</evidence>
<protein>
    <recommendedName>
        <fullName evidence="5">DUF58 domain-containing protein</fullName>
    </recommendedName>
</protein>
<evidence type="ECO:0008006" key="5">
    <source>
        <dbReference type="Google" id="ProtNLM"/>
    </source>
</evidence>
<name>A0ABW2AC69_9MICO</name>
<dbReference type="EMBL" id="JBHSWH010000001">
    <property type="protein sequence ID" value="MFC6704397.1"/>
    <property type="molecule type" value="Genomic_DNA"/>
</dbReference>
<proteinExistence type="predicted"/>
<feature type="region of interest" description="Disordered" evidence="1">
    <location>
        <begin position="77"/>
        <end position="100"/>
    </location>
</feature>
<evidence type="ECO:0000313" key="4">
    <source>
        <dbReference type="Proteomes" id="UP001596298"/>
    </source>
</evidence>
<keyword evidence="2" id="KW-0472">Membrane</keyword>
<feature type="transmembrane region" description="Helical" evidence="2">
    <location>
        <begin position="12"/>
        <end position="28"/>
    </location>
</feature>
<reference evidence="4" key="1">
    <citation type="journal article" date="2019" name="Int. J. Syst. Evol. Microbiol.">
        <title>The Global Catalogue of Microorganisms (GCM) 10K type strain sequencing project: providing services to taxonomists for standard genome sequencing and annotation.</title>
        <authorList>
            <consortium name="The Broad Institute Genomics Platform"/>
            <consortium name="The Broad Institute Genome Sequencing Center for Infectious Disease"/>
            <person name="Wu L."/>
            <person name="Ma J."/>
        </authorList>
    </citation>
    <scope>NUCLEOTIDE SEQUENCE [LARGE SCALE GENOMIC DNA]</scope>
    <source>
        <strain evidence="4">CCUG 58127</strain>
    </source>
</reference>
<keyword evidence="2" id="KW-0812">Transmembrane</keyword>
<comment type="caution">
    <text evidence="3">The sequence shown here is derived from an EMBL/GenBank/DDBJ whole genome shotgun (WGS) entry which is preliminary data.</text>
</comment>
<feature type="transmembrane region" description="Helical" evidence="2">
    <location>
        <begin position="34"/>
        <end position="55"/>
    </location>
</feature>
<gene>
    <name evidence="3" type="ORF">ACFQDH_03730</name>
</gene>
<organism evidence="3 4">
    <name type="scientific">Flexivirga alba</name>
    <dbReference type="NCBI Taxonomy" id="702742"/>
    <lineage>
        <taxon>Bacteria</taxon>
        <taxon>Bacillati</taxon>
        <taxon>Actinomycetota</taxon>
        <taxon>Actinomycetes</taxon>
        <taxon>Micrococcales</taxon>
        <taxon>Dermacoccaceae</taxon>
        <taxon>Flexivirga</taxon>
    </lineage>
</organism>
<evidence type="ECO:0000256" key="1">
    <source>
        <dbReference type="SAM" id="MobiDB-lite"/>
    </source>
</evidence>
<keyword evidence="2" id="KW-1133">Transmembrane helix</keyword>
<dbReference type="RefSeq" id="WP_382398587.1">
    <property type="nucleotide sequence ID" value="NZ_JBHSWH010000001.1"/>
</dbReference>